<proteinExistence type="inferred from homology"/>
<dbReference type="InterPro" id="IPR024969">
    <property type="entry name" value="EIF3F/CSN6-like_C"/>
</dbReference>
<keyword evidence="2" id="KW-0647">Proteasome</keyword>
<feature type="compositionally biased region" description="Polar residues" evidence="3">
    <location>
        <begin position="327"/>
        <end position="336"/>
    </location>
</feature>
<sequence>MADREGSITQMGAQESGEKSVSSSNEISRKMAQVLAMHVVVHPLVLLSTVDHYNRVAKDTKKRVVGILLGTRSRNVVDVTNSFAVPFEEDLKNPSIWYLDHNYLETMYRMYKKVNARENIVGFYSSGPKIKENDIKIDELVRKYNTQGSEELASAPPPAFVIIDVRPENDAIPTTAYASVEEVDESAGGEQKKIRRAFKHISSAIGAYEAEEVGVEHLLRDVNDPTVSTLANQIKHKMTALNTLRAKLAETKHYLELVLTDKLPVNNQIVYNLQEIFNLLPNLNIDSLVTAMLVKTNDMHLAVYCAALVRCIIALHALVNNKITNKSLENSPSTATTEDDSSKNNKDTNPDSSKDASSKRNTQNDSSSAKDQQDPSASKQK</sequence>
<evidence type="ECO:0000256" key="2">
    <source>
        <dbReference type="ARBA" id="ARBA00022942"/>
    </source>
</evidence>
<dbReference type="PANTHER" id="PTHR10540:SF7">
    <property type="entry name" value="26S PROTEASOME NON-ATPASE REGULATORY SUBUNIT 7"/>
    <property type="match status" value="1"/>
</dbReference>
<comment type="similarity">
    <text evidence="1">Belongs to the peptidase M67A family.</text>
</comment>
<feature type="compositionally biased region" description="Basic and acidic residues" evidence="3">
    <location>
        <begin position="340"/>
        <end position="358"/>
    </location>
</feature>
<dbReference type="GO" id="GO:0008237">
    <property type="term" value="F:metallopeptidase activity"/>
    <property type="evidence" value="ECO:0007669"/>
    <property type="project" value="InterPro"/>
</dbReference>
<dbReference type="CDD" id="cd08062">
    <property type="entry name" value="MPN_RPN7_8"/>
    <property type="match status" value="1"/>
</dbReference>
<evidence type="ECO:0000313" key="5">
    <source>
        <dbReference type="EMBL" id="CAE0370784.1"/>
    </source>
</evidence>
<feature type="region of interest" description="Disordered" evidence="3">
    <location>
        <begin position="1"/>
        <end position="24"/>
    </location>
</feature>
<feature type="domain" description="MPN" evidence="4">
    <location>
        <begin position="39"/>
        <end position="183"/>
    </location>
</feature>
<feature type="compositionally biased region" description="Polar residues" evidence="3">
    <location>
        <begin position="7"/>
        <end position="24"/>
    </location>
</feature>
<gene>
    <name evidence="5" type="ORF">ALAG00032_LOCUS11563</name>
</gene>
<feature type="region of interest" description="Disordered" evidence="3">
    <location>
        <begin position="327"/>
        <end position="381"/>
    </location>
</feature>
<dbReference type="Gene3D" id="3.40.140.10">
    <property type="entry name" value="Cytidine Deaminase, domain 2"/>
    <property type="match status" value="1"/>
</dbReference>
<feature type="compositionally biased region" description="Polar residues" evidence="3">
    <location>
        <begin position="359"/>
        <end position="381"/>
    </location>
</feature>
<reference evidence="5" key="1">
    <citation type="submission" date="2021-01" db="EMBL/GenBank/DDBJ databases">
        <authorList>
            <person name="Corre E."/>
            <person name="Pelletier E."/>
            <person name="Niang G."/>
            <person name="Scheremetjew M."/>
            <person name="Finn R."/>
            <person name="Kale V."/>
            <person name="Holt S."/>
            <person name="Cochrane G."/>
            <person name="Meng A."/>
            <person name="Brown T."/>
            <person name="Cohen L."/>
        </authorList>
    </citation>
    <scope>NUCLEOTIDE SEQUENCE</scope>
    <source>
        <strain evidence="5">CCMP1510</strain>
    </source>
</reference>
<dbReference type="InterPro" id="IPR037518">
    <property type="entry name" value="MPN"/>
</dbReference>
<dbReference type="AlphaFoldDB" id="A0A7S3NMR9"/>
<dbReference type="PANTHER" id="PTHR10540">
    <property type="entry name" value="EUKARYOTIC TRANSLATION INITIATION FACTOR 3 SUBUNIT F-RELATED"/>
    <property type="match status" value="1"/>
</dbReference>
<dbReference type="EMBL" id="HBIJ01017382">
    <property type="protein sequence ID" value="CAE0370784.1"/>
    <property type="molecule type" value="Transcribed_RNA"/>
</dbReference>
<dbReference type="GO" id="GO:0043161">
    <property type="term" value="P:proteasome-mediated ubiquitin-dependent protein catabolic process"/>
    <property type="evidence" value="ECO:0007669"/>
    <property type="project" value="TreeGrafter"/>
</dbReference>
<name>A0A7S3NMR9_9STRA</name>
<evidence type="ECO:0000259" key="4">
    <source>
        <dbReference type="PROSITE" id="PS50249"/>
    </source>
</evidence>
<evidence type="ECO:0000256" key="3">
    <source>
        <dbReference type="SAM" id="MobiDB-lite"/>
    </source>
</evidence>
<dbReference type="Pfam" id="PF13012">
    <property type="entry name" value="MitMem_reg"/>
    <property type="match status" value="1"/>
</dbReference>
<dbReference type="PROSITE" id="PS50249">
    <property type="entry name" value="MPN"/>
    <property type="match status" value="1"/>
</dbReference>
<protein>
    <recommendedName>
        <fullName evidence="4">MPN domain-containing protein</fullName>
    </recommendedName>
</protein>
<dbReference type="InterPro" id="IPR033858">
    <property type="entry name" value="MPN_RPN7_8"/>
</dbReference>
<dbReference type="GO" id="GO:0005838">
    <property type="term" value="C:proteasome regulatory particle"/>
    <property type="evidence" value="ECO:0007669"/>
    <property type="project" value="InterPro"/>
</dbReference>
<dbReference type="Pfam" id="PF01398">
    <property type="entry name" value="JAB"/>
    <property type="match status" value="1"/>
</dbReference>
<evidence type="ECO:0000256" key="1">
    <source>
        <dbReference type="ARBA" id="ARBA00008568"/>
    </source>
</evidence>
<dbReference type="SMART" id="SM00232">
    <property type="entry name" value="JAB_MPN"/>
    <property type="match status" value="1"/>
</dbReference>
<dbReference type="InterPro" id="IPR000555">
    <property type="entry name" value="JAMM/MPN+_dom"/>
</dbReference>
<organism evidence="5">
    <name type="scientific">Aureoumbra lagunensis</name>
    <dbReference type="NCBI Taxonomy" id="44058"/>
    <lineage>
        <taxon>Eukaryota</taxon>
        <taxon>Sar</taxon>
        <taxon>Stramenopiles</taxon>
        <taxon>Ochrophyta</taxon>
        <taxon>Pelagophyceae</taxon>
        <taxon>Pelagomonadales</taxon>
        <taxon>Aureoumbra</taxon>
    </lineage>
</organism>
<accession>A0A7S3NMR9</accession>